<comment type="caution">
    <text evidence="3">The sequence shown here is derived from an EMBL/GenBank/DDBJ whole genome shotgun (WGS) entry which is preliminary data.</text>
</comment>
<dbReference type="AlphaFoldDB" id="A0AAD9G6L0"/>
<evidence type="ECO:0000256" key="2">
    <source>
        <dbReference type="SAM" id="SignalP"/>
    </source>
</evidence>
<sequence length="583" mass="65581">MRFWGILRVSGLCLLAIGFHGQPVSCGIFKGPKKPKKDSNAKVSENLKDSTVKSKAVEKPKDSNVESPLVEVAEDSTVKSQDAVPEDRKEPHDHSDFSNDFNSEYEKKEPIKEAEKSSEEHEQHDVARKTETDVTNGPSTINLSDGSKNPDGSIATPSSNGTAKDMEAEQEERLKEISEDLKDSNVESSSQEPSSKSSAPAPKSNLVFQRPSWDVSQLANTIVFIKEFCEEVKGYKFSGNIPAGNIRKLSEACSWVSFYLKSFRWRRVRGLDENPYEDALKPEKFKDYAEWLKKHLPVIRTSMINMHNETLNLTEKQRETATSSGPYKYGFVHNDNWWKAVGSQFVLDSFGMAPSLLESLKDLKSSLDDILKSPEDSPVESSSKSSAPVTNSNLVFKNSKWDDSMLASTFLFLEEFCKDVKAEKFNEHIPDKKFKDLSKKCRNVSSYVGSFIHRFKPTYGPGSVAERKEIDMDFYKDVLKSEDFDVYAKWLVENIPGIKGSLELMSMEYLRASEKQRETDTKVGPFIYGFVYTGKPWGELSHISAGGFFGSSTILESFKDLRSSLENVLKSFPKDSTVKSQAD</sequence>
<feature type="compositionally biased region" description="Low complexity" evidence="1">
    <location>
        <begin position="187"/>
        <end position="204"/>
    </location>
</feature>
<evidence type="ECO:0000313" key="4">
    <source>
        <dbReference type="Proteomes" id="UP001195914"/>
    </source>
</evidence>
<dbReference type="EMBL" id="JAHBMH010000073">
    <property type="protein sequence ID" value="KAK1932770.1"/>
    <property type="molecule type" value="Genomic_DNA"/>
</dbReference>
<feature type="compositionally biased region" description="Polar residues" evidence="1">
    <location>
        <begin position="133"/>
        <end position="147"/>
    </location>
</feature>
<gene>
    <name evidence="3" type="ORF">X943_000696</name>
</gene>
<reference evidence="3" key="2">
    <citation type="submission" date="2021-05" db="EMBL/GenBank/DDBJ databases">
        <authorList>
            <person name="Pain A."/>
        </authorList>
    </citation>
    <scope>NUCLEOTIDE SEQUENCE</scope>
    <source>
        <strain evidence="3">1802A</strain>
    </source>
</reference>
<accession>A0AAD9G6L0</accession>
<evidence type="ECO:0000256" key="1">
    <source>
        <dbReference type="SAM" id="MobiDB-lite"/>
    </source>
</evidence>
<feature type="compositionally biased region" description="Basic and acidic residues" evidence="1">
    <location>
        <begin position="164"/>
        <end position="185"/>
    </location>
</feature>
<keyword evidence="4" id="KW-1185">Reference proteome</keyword>
<dbReference type="Proteomes" id="UP001195914">
    <property type="component" value="Unassembled WGS sequence"/>
</dbReference>
<feature type="compositionally biased region" description="Basic and acidic residues" evidence="1">
    <location>
        <begin position="85"/>
        <end position="97"/>
    </location>
</feature>
<name>A0AAD9G6L0_BABDI</name>
<feature type="signal peptide" evidence="2">
    <location>
        <begin position="1"/>
        <end position="21"/>
    </location>
</feature>
<keyword evidence="2" id="KW-0732">Signal</keyword>
<protein>
    <submittedName>
        <fullName evidence="3">Secreted antigen 1</fullName>
    </submittedName>
</protein>
<feature type="chain" id="PRO_5042092461" evidence="2">
    <location>
        <begin position="22"/>
        <end position="583"/>
    </location>
</feature>
<reference evidence="3" key="1">
    <citation type="journal article" date="2014" name="Nucleic Acids Res.">
        <title>The evolutionary dynamics of variant antigen genes in Babesia reveal a history of genomic innovation underlying host-parasite interaction.</title>
        <authorList>
            <person name="Jackson A.P."/>
            <person name="Otto T.D."/>
            <person name="Darby A."/>
            <person name="Ramaprasad A."/>
            <person name="Xia D."/>
            <person name="Echaide I.E."/>
            <person name="Farber M."/>
            <person name="Gahlot S."/>
            <person name="Gamble J."/>
            <person name="Gupta D."/>
            <person name="Gupta Y."/>
            <person name="Jackson L."/>
            <person name="Malandrin L."/>
            <person name="Malas T.B."/>
            <person name="Moussa E."/>
            <person name="Nair M."/>
            <person name="Reid A.J."/>
            <person name="Sanders M."/>
            <person name="Sharma J."/>
            <person name="Tracey A."/>
            <person name="Quail M.A."/>
            <person name="Weir W."/>
            <person name="Wastling J.M."/>
            <person name="Hall N."/>
            <person name="Willadsen P."/>
            <person name="Lingelbach K."/>
            <person name="Shiels B."/>
            <person name="Tait A."/>
            <person name="Berriman M."/>
            <person name="Allred D.R."/>
            <person name="Pain A."/>
        </authorList>
    </citation>
    <scope>NUCLEOTIDE SEQUENCE</scope>
    <source>
        <strain evidence="3">1802A</strain>
    </source>
</reference>
<feature type="compositionally biased region" description="Basic and acidic residues" evidence="1">
    <location>
        <begin position="37"/>
        <end position="64"/>
    </location>
</feature>
<feature type="compositionally biased region" description="Basic and acidic residues" evidence="1">
    <location>
        <begin position="104"/>
        <end position="132"/>
    </location>
</feature>
<feature type="region of interest" description="Disordered" evidence="1">
    <location>
        <begin position="31"/>
        <end position="204"/>
    </location>
</feature>
<organism evidence="3 4">
    <name type="scientific">Babesia divergens</name>
    <dbReference type="NCBI Taxonomy" id="32595"/>
    <lineage>
        <taxon>Eukaryota</taxon>
        <taxon>Sar</taxon>
        <taxon>Alveolata</taxon>
        <taxon>Apicomplexa</taxon>
        <taxon>Aconoidasida</taxon>
        <taxon>Piroplasmida</taxon>
        <taxon>Babesiidae</taxon>
        <taxon>Babesia</taxon>
    </lineage>
</organism>
<proteinExistence type="predicted"/>
<evidence type="ECO:0000313" key="3">
    <source>
        <dbReference type="EMBL" id="KAK1932770.1"/>
    </source>
</evidence>